<dbReference type="InterPro" id="IPR025684">
    <property type="entry name" value="SprA_N_dom"/>
</dbReference>
<feature type="domain" description="Gliding motility protein SprA N-terminal" evidence="2">
    <location>
        <begin position="920"/>
        <end position="1335"/>
    </location>
</feature>
<proteinExistence type="predicted"/>
<gene>
    <name evidence="3" type="ORF">METZ01_LOCUS37255</name>
</gene>
<feature type="region of interest" description="Disordered" evidence="1">
    <location>
        <begin position="907"/>
        <end position="929"/>
    </location>
</feature>
<protein>
    <recommendedName>
        <fullName evidence="2">Gliding motility protein SprA N-terminal domain-containing protein</fullName>
    </recommendedName>
</protein>
<accession>A0A381QYA0</accession>
<feature type="region of interest" description="Disordered" evidence="1">
    <location>
        <begin position="1595"/>
        <end position="1636"/>
    </location>
</feature>
<reference evidence="3" key="1">
    <citation type="submission" date="2018-05" db="EMBL/GenBank/DDBJ databases">
        <authorList>
            <person name="Lanie J.A."/>
            <person name="Ng W.-L."/>
            <person name="Kazmierczak K.M."/>
            <person name="Andrzejewski T.M."/>
            <person name="Davidsen T.M."/>
            <person name="Wayne K.J."/>
            <person name="Tettelin H."/>
            <person name="Glass J.I."/>
            <person name="Rusch D."/>
            <person name="Podicherti R."/>
            <person name="Tsui H.-C.T."/>
            <person name="Winkler M.E."/>
        </authorList>
    </citation>
    <scope>NUCLEOTIDE SEQUENCE</scope>
</reference>
<evidence type="ECO:0000256" key="1">
    <source>
        <dbReference type="SAM" id="MobiDB-lite"/>
    </source>
</evidence>
<name>A0A381QYA0_9ZZZZ</name>
<dbReference type="InterPro" id="IPR026377">
    <property type="entry name" value="Cell_surface_SprA"/>
</dbReference>
<evidence type="ECO:0000259" key="2">
    <source>
        <dbReference type="Pfam" id="PF14349"/>
    </source>
</evidence>
<organism evidence="3">
    <name type="scientific">marine metagenome</name>
    <dbReference type="NCBI Taxonomy" id="408172"/>
    <lineage>
        <taxon>unclassified sequences</taxon>
        <taxon>metagenomes</taxon>
        <taxon>ecological metagenomes</taxon>
    </lineage>
</organism>
<feature type="compositionally biased region" description="Acidic residues" evidence="1">
    <location>
        <begin position="1609"/>
        <end position="1618"/>
    </location>
</feature>
<evidence type="ECO:0000313" key="3">
    <source>
        <dbReference type="EMBL" id="SUZ84401.1"/>
    </source>
</evidence>
<dbReference type="EMBL" id="UINC01001593">
    <property type="protein sequence ID" value="SUZ84401.1"/>
    <property type="molecule type" value="Genomic_DNA"/>
</dbReference>
<dbReference type="Pfam" id="PF14349">
    <property type="entry name" value="SprA_N"/>
    <property type="match status" value="1"/>
</dbReference>
<sequence>MDDYFENLYALNQKYNLSKPFNFSPSDTTQTKTSQDKYVEIADFDIGKLGRASLKVQGNINLQGKLVNQDQELVRSSYKEREQTNFRFDQKQQLNVQGKIGDQVTISLDQNSERDFDWENTVRIDYQGKEDDILQKLEAGNISLSLPATEFVTFSGQNKGLFGVKAFTKFGPMSITSIASLERTKKESQKYKGTSELQTKRIQDYDYKKNLYFFIHDWFRNGATDIIPDNGFQLDIPSYYPLNNGLHAIGNLVVKNFELYKIDASNNPAADPGVAYVDPNDTDYYSDSSKEGAFIRLERGTDYRVNEDFGFIRMQNSLQNEIIGARFDLTDRSTGTVVLSVGSDVGENGNDGLVLKMIKPQSSHPNHPTWDLMFKNVYSLGGINIDQTNLTVRIVDNFSTPVSDRSSNGQTFLNLFGLDNFSQNGASSPDEIIDLSNPNIVNLVSGEVHFPTLLPFVSEETIAGGNINASLNSLLQEGKMYTTTNRTEYTGDSRFTIEANYTSPKSSINLGFTLVEGSEEIYFNDEKLERGSDYQIDYFSGIIVLNNNIDPNGNIEIVYDKHDLVTFDRKIMVGSRAQVDFDENSFLGITALYYNQDIVNKKVEVGYEPIQNFIWDINGRYERDLENLSASLNQLNMFDAGKLSRFKLEGEIAQVLPNPNSISNSSTGDSNGVAYIDDFEGSKRITNPSILRRFWHISSAPIDIETNQSFDQRNRLKMHWYNPFSQVLTNNIWPNVSTSQRAQNLTTDILVLNFEPKEYQAVTNSDSLWAGIIAPMFIGEYDQTRTKFFEIWLRGDAGKLTIDLGKISEDYDGNGILNNEDIPDAGLALGNGFLEDNEDTGLDGCFDEFEDGWGSCLDSNGSNYQDYLSSGESILINASSDIDPNDPNSDNWSYVEGSSEYEFVNGTEGNGTGDRIQPGGKYPDSEDLDESGFLDRTNDYFTKTISLNDTTYVAGSTVIDDVPTGWKLVRIPISHFSKIQDITLSEIKYIRLMVSGINQASTLEIAKMELVGNAWEELGTSLVSENEYTIQDSTFLITVVNDEDNPDYIPPKGVYGEYDEMNQIRSKEQSLVLRFDNMNPNIKGGAKKILSSMDAKKGQSFLIYDKMKMYVYGNSSDIEENKSDVDLFIEFGNGEEYYRLSQPIYDGWDEDENRNAIDLDLDWLTELKNVDSTSIEKLNNNDTFVDSTDYKRYSFINESNEEYKKVEIIGNPSLSRLQYFVVGVENNSNHPISGELWLDELRLSGVKKERGTAVRLKSEFNLSDLNQSSFSYIRKDADFHILQERLGTNITTESFIFTNQMQLGKLFPQALGITFPLNMTYNMQNNTPKFLPGTDIRTSDSAPDSVITQSSTISLNGKISKKIKSENPFIRYTIDNLSTSFNVSKQNRSNEIMKSVDTDRFTSSVDYNLKFPSDNYIQAFKWLKKVPIIGENMSETKFFYTPSSFGTSIKLNQNLVEKQSRATDEIVDDFNLGLNRTFSLGYKVFDNFQFNYNRNVNTDMAEYRDKIFDALKELKIGDTTSNTESFAANFSPKWFSWFKPNFVYNTNYSWNKPKASRVDGANIVSVRNNGVNFSLSSTEILELFYTPASKRNIPTTRTRSREDLGSISLEDDEEESEKIEDSNNNKKPKKKNQKKINNSLAMERIYGWSKKIEPLSVSINNTTNLSSNAIQGKVPLKYRFGFSDTHGLDNAAEIGLNTGVDDIKKSLSIRSGIKFNPNTSMNISFSESISSNLNGYGVDIRSINRDYFSYGKHLSDGLPFSNWAFRIGGLEKIKFISPYVNSLSIEHAFNGKQNISWKFNETEISAIDLFKISSFASDNDDYIQFARVSRNFTPLIGITTSFKNGISTNIRTNVVHTLDEVPNGLTYISENSILASLTYNFTKGIRVPLPFTERDIYLKNNINLTLNIDVSEKKEEGSKDKINFAEQNFVDSWKTILRVTYTLTDNVSGSLFYEYRVNDTRLTGRRTDRDFGININVAIRG</sequence>
<dbReference type="NCBIfam" id="TIGR04189">
    <property type="entry name" value="surface_SprA"/>
    <property type="match status" value="1"/>
</dbReference>